<keyword evidence="3" id="KW-0653">Protein transport</keyword>
<proteinExistence type="inferred from homology"/>
<comment type="similarity">
    <text evidence="1">Belongs to the STXBP/unc-18/SEC1 family.</text>
</comment>
<dbReference type="PIRSF" id="PIRSF005715">
    <property type="entry name" value="VPS45_Sec1"/>
    <property type="match status" value="1"/>
</dbReference>
<organism evidence="4">
    <name type="scientific">Toxocara canis</name>
    <name type="common">Canine roundworm</name>
    <dbReference type="NCBI Taxonomy" id="6265"/>
    <lineage>
        <taxon>Eukaryota</taxon>
        <taxon>Metazoa</taxon>
        <taxon>Ecdysozoa</taxon>
        <taxon>Nematoda</taxon>
        <taxon>Chromadorea</taxon>
        <taxon>Rhabditida</taxon>
        <taxon>Spirurina</taxon>
        <taxon>Ascaridomorpha</taxon>
        <taxon>Ascaridoidea</taxon>
        <taxon>Toxocaridae</taxon>
        <taxon>Toxocara</taxon>
    </lineage>
</organism>
<keyword evidence="2" id="KW-0813">Transport</keyword>
<gene>
    <name evidence="4" type="ORF">TCNE_LOCUS14712</name>
</gene>
<dbReference type="Gene3D" id="3.40.50.2060">
    <property type="match status" value="1"/>
</dbReference>
<name>A0A3P7GKY8_TOXCA</name>
<dbReference type="SUPFAM" id="SSF56815">
    <property type="entry name" value="Sec1/munc18-like (SM) proteins"/>
    <property type="match status" value="1"/>
</dbReference>
<dbReference type="InterPro" id="IPR043127">
    <property type="entry name" value="Sec-1-like_dom3a"/>
</dbReference>
<accession>A0A3P7GKY8</accession>
<dbReference type="InterPro" id="IPR001619">
    <property type="entry name" value="Sec1-like"/>
</dbReference>
<dbReference type="FunFam" id="3.40.50.2060:FF:000001">
    <property type="entry name" value="syntaxin-binding protein 1 isoform X2"/>
    <property type="match status" value="1"/>
</dbReference>
<dbReference type="Pfam" id="PF00995">
    <property type="entry name" value="Sec1"/>
    <property type="match status" value="1"/>
</dbReference>
<dbReference type="Gene3D" id="1.25.40.60">
    <property type="match status" value="1"/>
</dbReference>
<evidence type="ECO:0000256" key="3">
    <source>
        <dbReference type="ARBA" id="ARBA00022927"/>
    </source>
</evidence>
<evidence type="ECO:0000256" key="2">
    <source>
        <dbReference type="ARBA" id="ARBA00022448"/>
    </source>
</evidence>
<evidence type="ECO:0000256" key="1">
    <source>
        <dbReference type="ARBA" id="ARBA00009884"/>
    </source>
</evidence>
<reference evidence="4" key="1">
    <citation type="submission" date="2018-11" db="EMBL/GenBank/DDBJ databases">
        <authorList>
            <consortium name="Pathogen Informatics"/>
        </authorList>
    </citation>
    <scope>NUCLEOTIDE SEQUENCE [LARGE SCALE GENOMIC DNA]</scope>
</reference>
<dbReference type="InterPro" id="IPR036045">
    <property type="entry name" value="Sec1-like_sf"/>
</dbReference>
<dbReference type="InterPro" id="IPR043154">
    <property type="entry name" value="Sec-1-like_dom1"/>
</dbReference>
<evidence type="ECO:0000313" key="4">
    <source>
        <dbReference type="EMBL" id="VDM46033.1"/>
    </source>
</evidence>
<protein>
    <recommendedName>
        <fullName evidence="5">Acetylcholine regulator unc-18</fullName>
    </recommendedName>
</protein>
<sequence>MRRSDKSGGWNVLVVDRLAMRMLSACCKMHDIMDEGITIVEDINKRREPLTSLDAIYLIAPTKDSIDKLIADFAHGRNQYKCAHVFFTEACPDQLFSTLTKSNIAKYIKTLKEINIAFTPYESQVYSLDSPDTFFLYYNAQKQGGLTTNLERIAEQIATVCATLGEYPSLRYRADFERNVELGHLVEQKLDAYKADDPSMGEGADKARSQLLIIDRGFDAITPLLHELTLQAMTHDLLDIENDLYPIHMSCFDPAVFFSIDKFEGFFSYETGGNDSVDKEVLLDENDDLWVENRHKHIAVVSQEVTKGLKKFSESKAGMSADAKSIKDLSMMIKKMPQYQKELNKFSTHFHLAEECMRKYQQGIDKLCKVEQDLAMQVDADGERVKDPMKLMVPLLIDPAVEPADRLRLILLYILSKNGITEENLNKLLQHANIDMVEKETLMNASYLGLNVTTDVNALHVVPLSLFFFQGRKRTWTPNRKERANEQVYQSSRWVPVIKDIMEDAIDDKLDMKHFPFLSGRQMNPTYRAPTSARYGQWHKERGHQTSYRSGPRLIVFVVGGVTYSEMRAAYEVTKEKKPWEIVIGSDQLITPTSFLENLRGLNKPRDG</sequence>
<dbReference type="Gene3D" id="3.40.50.1910">
    <property type="match status" value="1"/>
</dbReference>
<dbReference type="GO" id="GO:0015031">
    <property type="term" value="P:protein transport"/>
    <property type="evidence" value="ECO:0007669"/>
    <property type="project" value="UniProtKB-KW"/>
</dbReference>
<dbReference type="EMBL" id="UYWY01022404">
    <property type="protein sequence ID" value="VDM46033.1"/>
    <property type="molecule type" value="Genomic_DNA"/>
</dbReference>
<dbReference type="PANTHER" id="PTHR11679">
    <property type="entry name" value="VESICLE PROTEIN SORTING-ASSOCIATED"/>
    <property type="match status" value="1"/>
</dbReference>
<dbReference type="InterPro" id="IPR027482">
    <property type="entry name" value="Sec1-like_dom2"/>
</dbReference>
<dbReference type="AlphaFoldDB" id="A0A3P7GKY8"/>
<dbReference type="GO" id="GO:0016192">
    <property type="term" value="P:vesicle-mediated transport"/>
    <property type="evidence" value="ECO:0007669"/>
    <property type="project" value="InterPro"/>
</dbReference>
<dbReference type="Gene3D" id="3.90.830.10">
    <property type="entry name" value="Syntaxin Binding Protein 1, Chain A, domain 2"/>
    <property type="match status" value="1"/>
</dbReference>
<evidence type="ECO:0008006" key="5">
    <source>
        <dbReference type="Google" id="ProtNLM"/>
    </source>
</evidence>